<evidence type="ECO:0000313" key="2">
    <source>
        <dbReference type="EMBL" id="GAA4785832.1"/>
    </source>
</evidence>
<dbReference type="Pfam" id="PF12697">
    <property type="entry name" value="Abhydrolase_6"/>
    <property type="match status" value="1"/>
</dbReference>
<name>A0ABP9AX80_9ACTN</name>
<dbReference type="InterPro" id="IPR029058">
    <property type="entry name" value="AB_hydrolase_fold"/>
</dbReference>
<sequence>MTRGLPSKSISAAFGPIPLSPDRAMALSERLAALTTVVAGSEYLRRKEDRKPGGLNDWRVGRDAFATFSPLRRRFLDVVGDERVTNALFGAQVAVGAALLVLPGRGRWRGVGGLFLGLGNIAHYARRRLGTDGSDQVAILVQTAVGAARLSRTPQVRDALLWYVALQSTLSYTVAGWVKLLGEDWRRGTALPGIMRTRTYGHQGMWRWSSRHPRSARWLAHGVLTLECMFPLVYLPGGVLVRPMLASAAAFHAANGYFMGLGRFVTAFVSMHPAVAYTTTPRSRPEAAGRDDTLVKAAGVTLLGAAALGLLRAADRRQWVRDSWPGSRSVATRHGNRISYYRLEGSAQGVRPVVVMCCGLAGAPEMFGWLLQTMRDDGGVDVITYSRAGTGPSTYAGDEPFTLQESVDDLIDLIAEVAPEGTPLVLAGYSLGGEIARRTALELGERVGALVYLDSSHPEELQRSVKQDKSAATMDSSFGIIAVSLRSGMGMLMPHPDWVRDLPAAVRSRAFAQYADSRLWWAGRREWRAAEEEFRRFEGPLPDIPCHALVVSAEKTLAHDPAHADMHEDLARAHRGGDRVVRSVTVPRAGHESLLTSPRFGHRTAVHVLRFLRDVGLVPASGDAAGEPGRGRVNPEGE</sequence>
<evidence type="ECO:0000313" key="3">
    <source>
        <dbReference type="Proteomes" id="UP001501147"/>
    </source>
</evidence>
<feature type="domain" description="AB hydrolase-1" evidence="1">
    <location>
        <begin position="354"/>
        <end position="598"/>
    </location>
</feature>
<dbReference type="Proteomes" id="UP001501147">
    <property type="component" value="Unassembled WGS sequence"/>
</dbReference>
<protein>
    <recommendedName>
        <fullName evidence="1">AB hydrolase-1 domain-containing protein</fullName>
    </recommendedName>
</protein>
<dbReference type="PANTHER" id="PTHR43798:SF33">
    <property type="entry name" value="HYDROLASE, PUTATIVE (AFU_ORTHOLOGUE AFUA_2G14860)-RELATED"/>
    <property type="match status" value="1"/>
</dbReference>
<dbReference type="EMBL" id="BAABJV010000011">
    <property type="protein sequence ID" value="GAA4785832.1"/>
    <property type="molecule type" value="Genomic_DNA"/>
</dbReference>
<organism evidence="2 3">
    <name type="scientific">Streptomyces sanyensis</name>
    <dbReference type="NCBI Taxonomy" id="568869"/>
    <lineage>
        <taxon>Bacteria</taxon>
        <taxon>Bacillati</taxon>
        <taxon>Actinomycetota</taxon>
        <taxon>Actinomycetes</taxon>
        <taxon>Kitasatosporales</taxon>
        <taxon>Streptomycetaceae</taxon>
        <taxon>Streptomyces</taxon>
    </lineage>
</organism>
<evidence type="ECO:0000259" key="1">
    <source>
        <dbReference type="Pfam" id="PF12697"/>
    </source>
</evidence>
<accession>A0ABP9AX80</accession>
<gene>
    <name evidence="2" type="ORF">GCM10023329_40660</name>
</gene>
<reference evidence="3" key="1">
    <citation type="journal article" date="2019" name="Int. J. Syst. Evol. Microbiol.">
        <title>The Global Catalogue of Microorganisms (GCM) 10K type strain sequencing project: providing services to taxonomists for standard genome sequencing and annotation.</title>
        <authorList>
            <consortium name="The Broad Institute Genomics Platform"/>
            <consortium name="The Broad Institute Genome Sequencing Center for Infectious Disease"/>
            <person name="Wu L."/>
            <person name="Ma J."/>
        </authorList>
    </citation>
    <scope>NUCLEOTIDE SEQUENCE [LARGE SCALE GENOMIC DNA]</scope>
    <source>
        <strain evidence="3">JCM 18324</strain>
    </source>
</reference>
<dbReference type="Gene3D" id="3.40.50.1820">
    <property type="entry name" value="alpha/beta hydrolase"/>
    <property type="match status" value="1"/>
</dbReference>
<keyword evidence="3" id="KW-1185">Reference proteome</keyword>
<dbReference type="PANTHER" id="PTHR43798">
    <property type="entry name" value="MONOACYLGLYCEROL LIPASE"/>
    <property type="match status" value="1"/>
</dbReference>
<dbReference type="InterPro" id="IPR000073">
    <property type="entry name" value="AB_hydrolase_1"/>
</dbReference>
<comment type="caution">
    <text evidence="2">The sequence shown here is derived from an EMBL/GenBank/DDBJ whole genome shotgun (WGS) entry which is preliminary data.</text>
</comment>
<proteinExistence type="predicted"/>
<dbReference type="InterPro" id="IPR050266">
    <property type="entry name" value="AB_hydrolase_sf"/>
</dbReference>
<dbReference type="SUPFAM" id="SSF53474">
    <property type="entry name" value="alpha/beta-Hydrolases"/>
    <property type="match status" value="1"/>
</dbReference>